<protein>
    <submittedName>
        <fullName evidence="1">Uncharacterized protein</fullName>
    </submittedName>
</protein>
<dbReference type="PANTHER" id="PTHR35512:SF1">
    <property type="entry name" value="OS11G0550900 PROTEIN"/>
    <property type="match status" value="1"/>
</dbReference>
<dbReference type="PANTHER" id="PTHR35512">
    <property type="entry name" value="OS11G0550900 PROTEIN"/>
    <property type="match status" value="1"/>
</dbReference>
<dbReference type="AlphaFoldDB" id="A0A3R6Y9P1"/>
<gene>
    <name evidence="1" type="ORF">DYB32_004378</name>
</gene>
<sequence length="218" mass="23386">MVTFGDVAIVMVAGGYLIGRKELPRLAKIGGRYVGRSVGAVLRAKNEYFEATKDSDIVKKGLDELNQIRSEMTNITSMKRPYRPVSTAANRPSQTSTSAPLMAASDAAAALSSTYIPSTALTSSATPSSIQAATISHDYLAHQSFEQLIQSAEDQEQARLAMAEINMAQDQKFASRIGIHVTLVSTPLILSCIVESVEGGADYVASSLMDSILLQRRV</sequence>
<organism evidence="1 2">
    <name type="scientific">Aphanomyces invadans</name>
    <dbReference type="NCBI Taxonomy" id="157072"/>
    <lineage>
        <taxon>Eukaryota</taxon>
        <taxon>Sar</taxon>
        <taxon>Stramenopiles</taxon>
        <taxon>Oomycota</taxon>
        <taxon>Saprolegniomycetes</taxon>
        <taxon>Saprolegniales</taxon>
        <taxon>Verrucalvaceae</taxon>
        <taxon>Aphanomyces</taxon>
    </lineage>
</organism>
<evidence type="ECO:0000313" key="2">
    <source>
        <dbReference type="Proteomes" id="UP000285060"/>
    </source>
</evidence>
<proteinExistence type="predicted"/>
<keyword evidence="2" id="KW-1185">Reference proteome</keyword>
<accession>A0A3R6Y9P1</accession>
<comment type="caution">
    <text evidence="1">The sequence shown here is derived from an EMBL/GenBank/DDBJ whole genome shotgun (WGS) entry which is preliminary data.</text>
</comment>
<reference evidence="1 2" key="1">
    <citation type="submission" date="2018-08" db="EMBL/GenBank/DDBJ databases">
        <title>Aphanomyces genome sequencing and annotation.</title>
        <authorList>
            <person name="Minardi D."/>
            <person name="Oidtmann B."/>
            <person name="Van Der Giezen M."/>
            <person name="Studholme D.J."/>
        </authorList>
    </citation>
    <scope>NUCLEOTIDE SEQUENCE [LARGE SCALE GENOMIC DNA]</scope>
    <source>
        <strain evidence="1 2">NJM0002</strain>
    </source>
</reference>
<dbReference type="EMBL" id="QUSY01000326">
    <property type="protein sequence ID" value="RHY30353.1"/>
    <property type="molecule type" value="Genomic_DNA"/>
</dbReference>
<dbReference type="Proteomes" id="UP000285060">
    <property type="component" value="Unassembled WGS sequence"/>
</dbReference>
<evidence type="ECO:0000313" key="1">
    <source>
        <dbReference type="EMBL" id="RHY30353.1"/>
    </source>
</evidence>
<dbReference type="VEuPathDB" id="FungiDB:H310_02130"/>
<name>A0A3R6Y9P1_9STRA</name>